<reference evidence="1 2" key="1">
    <citation type="submission" date="2018-06" db="EMBL/GenBank/DDBJ databases">
        <title>Spirosoma sp. HMF3257 Genome sequencing and assembly.</title>
        <authorList>
            <person name="Kang H."/>
            <person name="Cha I."/>
            <person name="Kim H."/>
            <person name="Kang J."/>
            <person name="Joh K."/>
        </authorList>
    </citation>
    <scope>NUCLEOTIDE SEQUENCE [LARGE SCALE GENOMIC DNA]</scope>
    <source>
        <strain evidence="1 2">HMF3257</strain>
    </source>
</reference>
<dbReference type="InterPro" id="IPR011335">
    <property type="entry name" value="Restrct_endonuc-II-like"/>
</dbReference>
<keyword evidence="1" id="KW-0540">Nuclease</keyword>
<accession>A0A327NLK2</accession>
<dbReference type="OrthoDB" id="942191at2"/>
<dbReference type="EMBL" id="QLII01000001">
    <property type="protein sequence ID" value="RAI75239.1"/>
    <property type="molecule type" value="Genomic_DNA"/>
</dbReference>
<keyword evidence="1" id="KW-0255">Endonuclease</keyword>
<organism evidence="1 2">
    <name type="scientific">Spirosoma telluris</name>
    <dbReference type="NCBI Taxonomy" id="2183553"/>
    <lineage>
        <taxon>Bacteria</taxon>
        <taxon>Pseudomonadati</taxon>
        <taxon>Bacteroidota</taxon>
        <taxon>Cytophagia</taxon>
        <taxon>Cytophagales</taxon>
        <taxon>Cytophagaceae</taxon>
        <taxon>Spirosoma</taxon>
    </lineage>
</organism>
<evidence type="ECO:0000313" key="2">
    <source>
        <dbReference type="Proteomes" id="UP000249016"/>
    </source>
</evidence>
<dbReference type="Proteomes" id="UP000249016">
    <property type="component" value="Unassembled WGS sequence"/>
</dbReference>
<keyword evidence="1" id="KW-0378">Hydrolase</keyword>
<gene>
    <name evidence="1" type="ORF">HMF3257_15470</name>
</gene>
<name>A0A327NLK2_9BACT</name>
<dbReference type="RefSeq" id="WP_111343447.1">
    <property type="nucleotide sequence ID" value="NZ_QLII01000001.1"/>
</dbReference>
<dbReference type="AlphaFoldDB" id="A0A327NLK2"/>
<keyword evidence="2" id="KW-1185">Reference proteome</keyword>
<comment type="caution">
    <text evidence="1">The sequence shown here is derived from an EMBL/GenBank/DDBJ whole genome shotgun (WGS) entry which is preliminary data.</text>
</comment>
<dbReference type="Gene3D" id="3.90.1570.10">
    <property type="entry name" value="tt1808, chain A"/>
    <property type="match status" value="1"/>
</dbReference>
<evidence type="ECO:0000313" key="1">
    <source>
        <dbReference type="EMBL" id="RAI75239.1"/>
    </source>
</evidence>
<sequence length="209" mass="23378">MITTIETVQPPRVDSPVADSSSIPESLIYETLNGRPLYYRGYRDVIAGTLKSEDLMGSSDLQSILVSLINTHITINRDKKQYITATNESGLHLGVGDNLSADIALFEKAKLSKLKGKYFDIAPKIVIEVDIKIDLNAIGSDVAYISEKTQELFSFGVERVLWVLSSIRKVIILHPNQDWITTDWSNDITVMEGCVLNIKNLLDEEEISY</sequence>
<dbReference type="SUPFAM" id="SSF52980">
    <property type="entry name" value="Restriction endonuclease-like"/>
    <property type="match status" value="1"/>
</dbReference>
<dbReference type="GO" id="GO:0004519">
    <property type="term" value="F:endonuclease activity"/>
    <property type="evidence" value="ECO:0007669"/>
    <property type="project" value="UniProtKB-KW"/>
</dbReference>
<protein>
    <submittedName>
        <fullName evidence="1">Uma2 family endonuclease</fullName>
    </submittedName>
</protein>
<proteinExistence type="predicted"/>
<dbReference type="InterPro" id="IPR012296">
    <property type="entry name" value="Nuclease_put_TT1808"/>
</dbReference>